<dbReference type="Proteomes" id="UP000192434">
    <property type="component" value="Unassembled WGS sequence"/>
</dbReference>
<evidence type="ECO:0000313" key="2">
    <source>
        <dbReference type="Proteomes" id="UP000192434"/>
    </source>
</evidence>
<dbReference type="EMBL" id="MVII01000006">
    <property type="protein sequence ID" value="ORB59689.1"/>
    <property type="molecule type" value="Genomic_DNA"/>
</dbReference>
<evidence type="ECO:0000313" key="1">
    <source>
        <dbReference type="EMBL" id="ORB59689.1"/>
    </source>
</evidence>
<gene>
    <name evidence="1" type="ORF">BST43_06795</name>
</gene>
<dbReference type="RefSeq" id="WP_083013992.1">
    <property type="nucleotide sequence ID" value="NZ_MVII01000006.1"/>
</dbReference>
<accession>A0A1X0J9T0</accession>
<sequence>MSVLEFIAEMSDAWAWPLVVAAGIVLLKSEIKSAVTSLVGRVGEIQRLKAPGLSIEFERGVRELAATTEELQPEVTTLGKSLEVALPQESPQERLSNYQELSAVSPRAAIISSFSDLERLIRQRFTQLYPRRSESSFARLVDVLQHDEHIRPNVASALRTLIEMRNKVVHSGVDPDQTDAGYFLDALGNLTGYLLLSGFFGEPKAEG</sequence>
<organism evidence="1 2">
    <name type="scientific">Mycobacteroides saopaulense</name>
    <dbReference type="NCBI Taxonomy" id="1578165"/>
    <lineage>
        <taxon>Bacteria</taxon>
        <taxon>Bacillati</taxon>
        <taxon>Actinomycetota</taxon>
        <taxon>Actinomycetes</taxon>
        <taxon>Mycobacteriales</taxon>
        <taxon>Mycobacteriaceae</taxon>
        <taxon>Mycobacteroides</taxon>
    </lineage>
</organism>
<protein>
    <recommendedName>
        <fullName evidence="3">DUF4145 domain-containing protein</fullName>
    </recommendedName>
</protein>
<dbReference type="OrthoDB" id="4733931at2"/>
<comment type="caution">
    <text evidence="1">The sequence shown here is derived from an EMBL/GenBank/DDBJ whole genome shotgun (WGS) entry which is preliminary data.</text>
</comment>
<dbReference type="AlphaFoldDB" id="A0A1X0J9T0"/>
<evidence type="ECO:0008006" key="3">
    <source>
        <dbReference type="Google" id="ProtNLM"/>
    </source>
</evidence>
<reference evidence="1 2" key="1">
    <citation type="submission" date="2016-12" db="EMBL/GenBank/DDBJ databases">
        <title>The new phylogeny of genus Mycobacterium.</title>
        <authorList>
            <person name="Tortoli E."/>
            <person name="Trovato A."/>
            <person name="Cirillo D.M."/>
        </authorList>
    </citation>
    <scope>NUCLEOTIDE SEQUENCE [LARGE SCALE GENOMIC DNA]</scope>
    <source>
        <strain evidence="1 2">CCUG 66554</strain>
    </source>
</reference>
<name>A0A1X0J9T0_9MYCO</name>
<proteinExistence type="predicted"/>